<dbReference type="EMBL" id="JAJFBX010000023">
    <property type="protein sequence ID" value="MCC2747994.1"/>
    <property type="molecule type" value="Genomic_DNA"/>
</dbReference>
<accession>A0A396FB11</accession>
<dbReference type="EMBL" id="JAJCJQ010000058">
    <property type="protein sequence ID" value="MCB6962414.1"/>
    <property type="molecule type" value="Genomic_DNA"/>
</dbReference>
<reference evidence="3 4" key="1">
    <citation type="submission" date="2018-08" db="EMBL/GenBank/DDBJ databases">
        <title>A genome reference for cultivated species of the human gut microbiota.</title>
        <authorList>
            <person name="Zou Y."/>
            <person name="Xue W."/>
            <person name="Luo G."/>
        </authorList>
    </citation>
    <scope>NUCLEOTIDE SEQUENCE [LARGE SCALE GENOMIC DNA]</scope>
    <source>
        <strain evidence="3 4">AF36-2BH</strain>
    </source>
</reference>
<organism evidence="3 4">
    <name type="scientific">Agathobacter rectalis</name>
    <dbReference type="NCBI Taxonomy" id="39491"/>
    <lineage>
        <taxon>Bacteria</taxon>
        <taxon>Bacillati</taxon>
        <taxon>Bacillota</taxon>
        <taxon>Clostridia</taxon>
        <taxon>Lachnospirales</taxon>
        <taxon>Lachnospiraceae</taxon>
        <taxon>Agathobacter</taxon>
    </lineage>
</organism>
<evidence type="ECO:0000313" key="3">
    <source>
        <dbReference type="EMBL" id="RHL74980.1"/>
    </source>
</evidence>
<gene>
    <name evidence="3" type="ORF">DW001_16520</name>
    <name evidence="1" type="ORF">LIZ82_16210</name>
    <name evidence="2" type="ORF">LK487_13320</name>
</gene>
<dbReference type="Proteomes" id="UP001197847">
    <property type="component" value="Unassembled WGS sequence"/>
</dbReference>
<name>A0A396FB11_9FIRM</name>
<dbReference type="Proteomes" id="UP000266698">
    <property type="component" value="Unassembled WGS sequence"/>
</dbReference>
<comment type="caution">
    <text evidence="3">The sequence shown here is derived from an EMBL/GenBank/DDBJ whole genome shotgun (WGS) entry which is preliminary data.</text>
</comment>
<evidence type="ECO:0000313" key="1">
    <source>
        <dbReference type="EMBL" id="MCB6962414.1"/>
    </source>
</evidence>
<sequence length="166" mass="19186">MEILKRDQGIIVLNQYGKSYIRFMAGGISDKLYQIEISQEELDLVMNSSVNGELIVNRHMNLEPSLPDGLEDRVIIDYLSFSTDYSDRRKQAILDKLHKYGDIFNEFYYYVLRESFEDGVVESGYYASKLVEDFSLSPLGAYNYLIYLREDPQNALADLKAGLPRK</sequence>
<dbReference type="Proteomes" id="UP001197741">
    <property type="component" value="Unassembled WGS sequence"/>
</dbReference>
<evidence type="ECO:0000313" key="4">
    <source>
        <dbReference type="Proteomes" id="UP000266698"/>
    </source>
</evidence>
<protein>
    <submittedName>
        <fullName evidence="3">Uncharacterized protein</fullName>
    </submittedName>
</protein>
<proteinExistence type="predicted"/>
<dbReference type="AlphaFoldDB" id="A0A396FB11"/>
<dbReference type="RefSeq" id="WP_118375780.1">
    <property type="nucleotide sequence ID" value="NZ_JAAISB010000015.1"/>
</dbReference>
<reference evidence="2" key="3">
    <citation type="submission" date="2021-10" db="EMBL/GenBank/DDBJ databases">
        <title>Collection of gut derived symbiotic bacterial strains cultured from healthy donors.</title>
        <authorList>
            <person name="Lin H."/>
            <person name="Littmann E."/>
            <person name="Claire K."/>
            <person name="Pamer E."/>
        </authorList>
    </citation>
    <scope>NUCLEOTIDE SEQUENCE</scope>
    <source>
        <strain evidence="2">MSK.22.92</strain>
    </source>
</reference>
<evidence type="ECO:0000313" key="2">
    <source>
        <dbReference type="EMBL" id="MCC2747994.1"/>
    </source>
</evidence>
<reference evidence="1" key="2">
    <citation type="submission" date="2021-10" db="EMBL/GenBank/DDBJ databases">
        <title>Collection of gut derived symbiotic bacterial strains cultured from healthy donors.</title>
        <authorList>
            <person name="Lin H."/>
            <person name="Littmann E."/>
            <person name="Kohout C."/>
            <person name="Pamer E.G."/>
        </authorList>
    </citation>
    <scope>NUCLEOTIDE SEQUENCE</scope>
    <source>
        <strain evidence="1">DFI.7.28A</strain>
    </source>
</reference>
<dbReference type="EMBL" id="QRPB01000038">
    <property type="protein sequence ID" value="RHL74980.1"/>
    <property type="molecule type" value="Genomic_DNA"/>
</dbReference>